<keyword evidence="1" id="KW-1185">Reference proteome</keyword>
<dbReference type="WBParaSite" id="SMUV_0001111101-mRNA-1">
    <property type="protein sequence ID" value="SMUV_0001111101-mRNA-1"/>
    <property type="gene ID" value="SMUV_0001111101"/>
</dbReference>
<name>A0A0N5B1E8_9BILA</name>
<reference evidence="2" key="1">
    <citation type="submission" date="2017-02" db="UniProtKB">
        <authorList>
            <consortium name="WormBaseParasite"/>
        </authorList>
    </citation>
    <scope>IDENTIFICATION</scope>
</reference>
<organism evidence="1 2">
    <name type="scientific">Syphacia muris</name>
    <dbReference type="NCBI Taxonomy" id="451379"/>
    <lineage>
        <taxon>Eukaryota</taxon>
        <taxon>Metazoa</taxon>
        <taxon>Ecdysozoa</taxon>
        <taxon>Nematoda</taxon>
        <taxon>Chromadorea</taxon>
        <taxon>Rhabditida</taxon>
        <taxon>Spirurina</taxon>
        <taxon>Oxyuridomorpha</taxon>
        <taxon>Oxyuroidea</taxon>
        <taxon>Oxyuridae</taxon>
        <taxon>Syphacia</taxon>
    </lineage>
</organism>
<evidence type="ECO:0000313" key="1">
    <source>
        <dbReference type="Proteomes" id="UP000046393"/>
    </source>
</evidence>
<evidence type="ECO:0000313" key="2">
    <source>
        <dbReference type="WBParaSite" id="SMUV_0001111101-mRNA-1"/>
    </source>
</evidence>
<proteinExistence type="predicted"/>
<sequence>MIACNGCGSAFMPKANGLSDDDLIQLYVNNLPTLPYVVDQLLNFIFSNGLTTGDENLDETVLKPFLFAHNVKGVTNYSVLREGIREAMIWGKCGLRWLSEEDGLICMPHTQYTSVIARDGEYLGFDKTVFYIASTDPSLPVQVGPEPIKFDEQEFIQNHHLVSDDGRIFVIRPDEFTNLRNDTTIENGTSRLMKDRQRLYLLEQIYERLNYDIKYDGPGRLIFWTKDGFMSGEVEMGAGEILNQSPEAIDSRKEKAKREVKELLEQIKGSSSDNIIAVSSMFEKM</sequence>
<dbReference type="AlphaFoldDB" id="A0A0N5B1E8"/>
<dbReference type="Proteomes" id="UP000046393">
    <property type="component" value="Unplaced"/>
</dbReference>
<accession>A0A0N5B1E8</accession>
<protein>
    <submittedName>
        <fullName evidence="2">Phage portal protein</fullName>
    </submittedName>
</protein>